<gene>
    <name evidence="2" type="ORF">NERG_01572</name>
</gene>
<proteinExistence type="predicted"/>
<dbReference type="Proteomes" id="UP000005622">
    <property type="component" value="Unassembled WGS sequence"/>
</dbReference>
<reference evidence="2" key="1">
    <citation type="submission" date="2011-03" db="EMBL/GenBank/DDBJ databases">
        <title>The Genome Sequence of Nematocida sp1 strain ERTm2.</title>
        <authorList>
            <consortium name="The Broad Institute Genome Sequencing Platform"/>
            <consortium name="The Broad Institute Genome Sequencing Center for Infectious Disease"/>
            <person name="Cuomo C."/>
            <person name="Troemel E."/>
            <person name="Young S.K."/>
            <person name="Zeng Q."/>
            <person name="Gargeya S."/>
            <person name="Fitzgerald M."/>
            <person name="Haas B."/>
            <person name="Abouelleil A."/>
            <person name="Alvarado L."/>
            <person name="Arachchi H.M."/>
            <person name="Berlin A."/>
            <person name="Brown A."/>
            <person name="Chapman S.B."/>
            <person name="Chen Z."/>
            <person name="Dunbar C."/>
            <person name="Freedman E."/>
            <person name="Gearin G."/>
            <person name="Gellesch M."/>
            <person name="Goldberg J."/>
            <person name="Griggs A."/>
            <person name="Gujja S."/>
            <person name="Heilman E.R."/>
            <person name="Heiman D."/>
            <person name="Howarth C."/>
            <person name="Larson L."/>
            <person name="Lui A."/>
            <person name="MacDonald P.J.P."/>
            <person name="Mehta T."/>
            <person name="Montmayeur A."/>
            <person name="Murphy C."/>
            <person name="Neiman D."/>
            <person name="Pearson M."/>
            <person name="Priest M."/>
            <person name="Roberts A."/>
            <person name="Saif S."/>
            <person name="Shea T."/>
            <person name="Shenoy N."/>
            <person name="Sisk P."/>
            <person name="Stolte C."/>
            <person name="Sykes S."/>
            <person name="White J."/>
            <person name="Yandava C."/>
            <person name="Wortman J."/>
            <person name="Nusbaum C."/>
            <person name="Birren B."/>
        </authorList>
    </citation>
    <scope>NUCLEOTIDE SEQUENCE</scope>
    <source>
        <strain evidence="2">ERTm2</strain>
    </source>
</reference>
<dbReference type="EMBL" id="JH604636">
    <property type="protein sequence ID" value="EHY65126.1"/>
    <property type="molecule type" value="Genomic_DNA"/>
</dbReference>
<name>H8ZDA1_NEMA1</name>
<dbReference type="Gene3D" id="3.40.50.1010">
    <property type="entry name" value="5'-nuclease"/>
    <property type="match status" value="1"/>
</dbReference>
<feature type="domain" description="PIN" evidence="1">
    <location>
        <begin position="10"/>
        <end position="88"/>
    </location>
</feature>
<dbReference type="HOGENOM" id="CLU_2223935_0_0_1"/>
<sequence>MHFSGALIALDTNVLMGKLPVIKSLCFLIEDINMGLFLPCTVMRELDCLKVKKTQCQSGDSLHRAGKCKRELQNIYRACCHRKRKHKRRLNSVFVPEEQYISAYLG</sequence>
<dbReference type="Pfam" id="PF13638">
    <property type="entry name" value="PIN_4"/>
    <property type="match status" value="1"/>
</dbReference>
<evidence type="ECO:0000313" key="2">
    <source>
        <dbReference type="EMBL" id="EHY65126.1"/>
    </source>
</evidence>
<organism evidence="2">
    <name type="scientific">Nematocida ausubeli (strain ATCC PRA-371 / ERTm2)</name>
    <name type="common">Nematode killer fungus</name>
    <dbReference type="NCBI Taxonomy" id="1913371"/>
    <lineage>
        <taxon>Eukaryota</taxon>
        <taxon>Fungi</taxon>
        <taxon>Fungi incertae sedis</taxon>
        <taxon>Microsporidia</taxon>
        <taxon>Nematocida</taxon>
    </lineage>
</organism>
<dbReference type="AlphaFoldDB" id="H8ZDA1"/>
<dbReference type="InterPro" id="IPR002716">
    <property type="entry name" value="PIN_dom"/>
</dbReference>
<accession>H8ZDA1</accession>
<evidence type="ECO:0000259" key="1">
    <source>
        <dbReference type="Pfam" id="PF13638"/>
    </source>
</evidence>
<protein>
    <recommendedName>
        <fullName evidence="1">PIN domain-containing protein</fullName>
    </recommendedName>
</protein>